<dbReference type="Gene3D" id="3.40.50.300">
    <property type="entry name" value="P-loop containing nucleotide triphosphate hydrolases"/>
    <property type="match status" value="1"/>
</dbReference>
<gene>
    <name evidence="4" type="ORF">M440DRAFT_1399449</name>
</gene>
<feature type="domain" description="C2H2-type" evidence="3">
    <location>
        <begin position="860"/>
        <end position="886"/>
    </location>
</feature>
<evidence type="ECO:0000256" key="1">
    <source>
        <dbReference type="ARBA" id="ARBA00022737"/>
    </source>
</evidence>
<dbReference type="SUPFAM" id="SSF52540">
    <property type="entry name" value="P-loop containing nucleoside triphosphate hydrolases"/>
    <property type="match status" value="1"/>
</dbReference>
<name>A0A2T4C9N3_TRILO</name>
<reference evidence="4 5" key="1">
    <citation type="submission" date="2016-07" db="EMBL/GenBank/DDBJ databases">
        <title>Multiple horizontal gene transfer events from other fungi enriched the ability of initially mycotrophic Trichoderma (Ascomycota) to feed on dead plant biomass.</title>
        <authorList>
            <consortium name="DOE Joint Genome Institute"/>
            <person name="Aerts A."/>
            <person name="Atanasova L."/>
            <person name="Chenthamara K."/>
            <person name="Zhang J."/>
            <person name="Grujic M."/>
            <person name="Henrissat B."/>
            <person name="Kuo A."/>
            <person name="Salamov A."/>
            <person name="Lipzen A."/>
            <person name="Labutti K."/>
            <person name="Barry K."/>
            <person name="Miao Y."/>
            <person name="Rahimi M.J."/>
            <person name="Shen Q."/>
            <person name="Grigoriev I.V."/>
            <person name="Kubicek C.P."/>
            <person name="Druzhinina I.S."/>
        </authorList>
    </citation>
    <scope>NUCLEOTIDE SEQUENCE [LARGE SCALE GENOMIC DNA]</scope>
    <source>
        <strain evidence="4 5">ATCC 18648</strain>
    </source>
</reference>
<evidence type="ECO:0000313" key="5">
    <source>
        <dbReference type="Proteomes" id="UP000240760"/>
    </source>
</evidence>
<dbReference type="InterPro" id="IPR013087">
    <property type="entry name" value="Znf_C2H2_type"/>
</dbReference>
<dbReference type="PANTHER" id="PTHR10039:SF14">
    <property type="entry name" value="NACHT DOMAIN-CONTAINING PROTEIN"/>
    <property type="match status" value="1"/>
</dbReference>
<feature type="domain" description="C2H2-type" evidence="3">
    <location>
        <begin position="830"/>
        <end position="857"/>
    </location>
</feature>
<feature type="region of interest" description="Disordered" evidence="2">
    <location>
        <begin position="889"/>
        <end position="942"/>
    </location>
</feature>
<dbReference type="EMBL" id="KZ679129">
    <property type="protein sequence ID" value="PTB78279.1"/>
    <property type="molecule type" value="Genomic_DNA"/>
</dbReference>
<evidence type="ECO:0000313" key="4">
    <source>
        <dbReference type="EMBL" id="PTB78279.1"/>
    </source>
</evidence>
<dbReference type="InterPro" id="IPR027417">
    <property type="entry name" value="P-loop_NTPase"/>
</dbReference>
<dbReference type="STRING" id="983965.A0A2T4C9N3"/>
<dbReference type="Pfam" id="PF24883">
    <property type="entry name" value="NPHP3_N"/>
    <property type="match status" value="1"/>
</dbReference>
<sequence>MPLSRRTSLEAQRVMREAFMDLERVITVADRAQLKDLTLDDVRQAALQIEQQLAASQSLRNMRRLAPLFTGLGHYSQAIEVLCNGTPYLPWLWAPIKLVLKISADYIEAFEQIIKIYSRLSEPLTRFSFVQQPFSNNLEVQNALAVYYSDILRFHAEAYNFVRRNAWQRLFATSWGRFQRRFDNIFADLKAHEKLIDKLVNAANICEAKDMREKLEDWRQQEMCKLKKQEEDRTSTEFHAILSVLRVDETHQIKVFDSLTAEANQNPGSCGWILQQPKIQAWARSDHNTQSVVLHGCVGSGKSVLAAQIGTFLRSSEQSLVAAHFCTYLYPESTDYNHMMRSLMVQIIRQDPELIALSYNRLVIQKKAPTCAVIEQLLRLLVEALATSPSQQKTLHIIFDGLDECDDSTVSSIVKTLDKLVATASTFGATILKVLLCTQMTPAVAKVVKRKRQVSLSDEIAHLNRAIQDYTLRRINAIRPNLSQLRITEDDIQSLASRITEKADGMFLWAKLVMEFISKNFFYNREEILEAASKLPRELGKFYGRMLAQIMANFDERSVQRISSVLGWISFAKRPLRSPELLSALAFDAGHAQANEPVPAYILDRCEPLIQKQADSSYAFLHVSVRDFLQSSDSALSITIHHSQRQHGLATVHCLLSCQQIFAPSYSEAQRVGRILRGTHGFHIYATQFWVDYLLESLDLDQSRFFDSEIFVLSCRLAEAFTSSRPSSEGLDGDELDPRLGLIRQRHYSLYLMAKGVILEQNKGSLEDVSNNEADDIQNDINHHAVACDLIALKEKYQVMIRGLLEYSTYPGVTFQELEQFRQYFRTSAFTCRLWSCPYAVIGFSTMNCLTQHEKEHAKHVCRFAGCQYPVFTSARMLKMHVAKYHANNERREARHTIRGHSKRRTSPSQQESRSAHTNEDVSNLSARNRSFDSPSSGPLAAENQLLSNGFVPSEYPSEASPWIPVKPMDGIPLPSSPASRTYLSSNTIKQPAGEHSIDTITPDQQLGHFSAPGAPRLQSALLSMPSDKEEAFPAPRPVPRNFGLAEESFQPTNATLARIRIEANATPSDQAATRLSLLPKNLPRVEPRYFDVHPPSPLQWCNDLLIRFKREYPDSEIRCVTEDAASGSGNINWQPRFYCADCAYSLDFCGFTFRNFRNFRKQFEEHLNSRSHRETVRRRAPPQRSYVHSLLNDC</sequence>
<feature type="compositionally biased region" description="Basic residues" evidence="2">
    <location>
        <begin position="897"/>
        <end position="906"/>
    </location>
</feature>
<evidence type="ECO:0000259" key="3">
    <source>
        <dbReference type="SMART" id="SM00355"/>
    </source>
</evidence>
<dbReference type="PANTHER" id="PTHR10039">
    <property type="entry name" value="AMELOGENIN"/>
    <property type="match status" value="1"/>
</dbReference>
<dbReference type="AlphaFoldDB" id="A0A2T4C9N3"/>
<accession>A0A2T4C9N3</accession>
<keyword evidence="5" id="KW-1185">Reference proteome</keyword>
<proteinExistence type="predicted"/>
<protein>
    <recommendedName>
        <fullName evidence="3">C2H2-type domain-containing protein</fullName>
    </recommendedName>
</protein>
<dbReference type="OrthoDB" id="7464126at2759"/>
<feature type="region of interest" description="Disordered" evidence="2">
    <location>
        <begin position="994"/>
        <end position="1014"/>
    </location>
</feature>
<feature type="compositionally biased region" description="Polar residues" evidence="2">
    <location>
        <begin position="921"/>
        <end position="937"/>
    </location>
</feature>
<organism evidence="4 5">
    <name type="scientific">Trichoderma longibrachiatum ATCC 18648</name>
    <dbReference type="NCBI Taxonomy" id="983965"/>
    <lineage>
        <taxon>Eukaryota</taxon>
        <taxon>Fungi</taxon>
        <taxon>Dikarya</taxon>
        <taxon>Ascomycota</taxon>
        <taxon>Pezizomycotina</taxon>
        <taxon>Sordariomycetes</taxon>
        <taxon>Hypocreomycetidae</taxon>
        <taxon>Hypocreales</taxon>
        <taxon>Hypocreaceae</taxon>
        <taxon>Trichoderma</taxon>
    </lineage>
</organism>
<dbReference type="InterPro" id="IPR056884">
    <property type="entry name" value="NPHP3-like_N"/>
</dbReference>
<evidence type="ECO:0000256" key="2">
    <source>
        <dbReference type="SAM" id="MobiDB-lite"/>
    </source>
</evidence>
<dbReference type="Proteomes" id="UP000240760">
    <property type="component" value="Unassembled WGS sequence"/>
</dbReference>
<keyword evidence="1" id="KW-0677">Repeat</keyword>
<dbReference type="InterPro" id="IPR056125">
    <property type="entry name" value="DUF7708"/>
</dbReference>
<dbReference type="Pfam" id="PF24809">
    <property type="entry name" value="DUF7708"/>
    <property type="match status" value="1"/>
</dbReference>
<dbReference type="SMART" id="SM00355">
    <property type="entry name" value="ZnF_C2H2"/>
    <property type="match status" value="2"/>
</dbReference>